<reference evidence="3" key="1">
    <citation type="submission" date="2022-11" db="UniProtKB">
        <authorList>
            <consortium name="WormBaseParasite"/>
        </authorList>
    </citation>
    <scope>IDENTIFICATION</scope>
</reference>
<evidence type="ECO:0000313" key="2">
    <source>
        <dbReference type="Proteomes" id="UP000887565"/>
    </source>
</evidence>
<feature type="region of interest" description="Disordered" evidence="1">
    <location>
        <begin position="1"/>
        <end position="77"/>
    </location>
</feature>
<evidence type="ECO:0000256" key="1">
    <source>
        <dbReference type="SAM" id="MobiDB-lite"/>
    </source>
</evidence>
<feature type="compositionally biased region" description="Basic residues" evidence="1">
    <location>
        <begin position="43"/>
        <end position="64"/>
    </location>
</feature>
<dbReference type="Proteomes" id="UP000887565">
    <property type="component" value="Unplaced"/>
</dbReference>
<organism evidence="2 3">
    <name type="scientific">Romanomermis culicivorax</name>
    <name type="common">Nematode worm</name>
    <dbReference type="NCBI Taxonomy" id="13658"/>
    <lineage>
        <taxon>Eukaryota</taxon>
        <taxon>Metazoa</taxon>
        <taxon>Ecdysozoa</taxon>
        <taxon>Nematoda</taxon>
        <taxon>Enoplea</taxon>
        <taxon>Dorylaimia</taxon>
        <taxon>Mermithida</taxon>
        <taxon>Mermithoidea</taxon>
        <taxon>Mermithidae</taxon>
        <taxon>Romanomermis</taxon>
    </lineage>
</organism>
<proteinExistence type="predicted"/>
<dbReference type="WBParaSite" id="nRc.2.0.1.t22350-RA">
    <property type="protein sequence ID" value="nRc.2.0.1.t22350-RA"/>
    <property type="gene ID" value="nRc.2.0.1.g22350"/>
</dbReference>
<dbReference type="AlphaFoldDB" id="A0A915J9H9"/>
<name>A0A915J9H9_ROMCU</name>
<sequence>MEKRKGTKRNEIKDKKGTDGVLKEQREEKRKREGCKKQETKKKQNRSKRTKKINDKRKKERKSVKPCPRTCAKILFQ</sequence>
<evidence type="ECO:0000313" key="3">
    <source>
        <dbReference type="WBParaSite" id="nRc.2.0.1.t22350-RA"/>
    </source>
</evidence>
<keyword evidence="2" id="KW-1185">Reference proteome</keyword>
<accession>A0A915J9H9</accession>
<protein>
    <submittedName>
        <fullName evidence="3">Uncharacterized protein</fullName>
    </submittedName>
</protein>
<feature type="compositionally biased region" description="Basic and acidic residues" evidence="1">
    <location>
        <begin position="1"/>
        <end position="42"/>
    </location>
</feature>